<evidence type="ECO:0000259" key="3">
    <source>
        <dbReference type="Pfam" id="PF22664"/>
    </source>
</evidence>
<keyword evidence="5" id="KW-1185">Reference proteome</keyword>
<dbReference type="PANTHER" id="PTHR31642">
    <property type="entry name" value="TRICHOTHECENE 3-O-ACETYLTRANSFERASE"/>
    <property type="match status" value="1"/>
</dbReference>
<reference evidence="4 5" key="1">
    <citation type="submission" date="2016-12" db="EMBL/GenBank/DDBJ databases">
        <title>The genomes of Aspergillus section Nigri reveals drivers in fungal speciation.</title>
        <authorList>
            <consortium name="DOE Joint Genome Institute"/>
            <person name="Vesth T.C."/>
            <person name="Nybo J."/>
            <person name="Theobald S."/>
            <person name="Brandl J."/>
            <person name="Frisvad J.C."/>
            <person name="Nielsen K.F."/>
            <person name="Lyhne E.K."/>
            <person name="Kogle M.E."/>
            <person name="Kuo A."/>
            <person name="Riley R."/>
            <person name="Clum A."/>
            <person name="Nolan M."/>
            <person name="Lipzen A."/>
            <person name="Salamov A."/>
            <person name="Henrissat B."/>
            <person name="Wiebenga A."/>
            <person name="De Vries R.P."/>
            <person name="Grigoriev I.V."/>
            <person name="Mortensen U.H."/>
            <person name="Andersen M.R."/>
            <person name="Baker S.E."/>
        </authorList>
    </citation>
    <scope>NUCLEOTIDE SEQUENCE [LARGE SCALE GENOMIC DNA]</scope>
    <source>
        <strain evidence="4 5">IBT 23096</strain>
    </source>
</reference>
<dbReference type="InterPro" id="IPR023213">
    <property type="entry name" value="CAT-like_dom_sf"/>
</dbReference>
<keyword evidence="1" id="KW-0808">Transferase</keyword>
<dbReference type="VEuPathDB" id="FungiDB:P170DRAFT_480921"/>
<dbReference type="GO" id="GO:0016747">
    <property type="term" value="F:acyltransferase activity, transferring groups other than amino-acyl groups"/>
    <property type="evidence" value="ECO:0007669"/>
    <property type="project" value="TreeGrafter"/>
</dbReference>
<dbReference type="InterPro" id="IPR054710">
    <property type="entry name" value="Tri101-like_N"/>
</dbReference>
<dbReference type="AlphaFoldDB" id="A0A2I2FTL7"/>
<dbReference type="Pfam" id="PF22664">
    <property type="entry name" value="TRI-like_N"/>
    <property type="match status" value="1"/>
</dbReference>
<organism evidence="4 5">
    <name type="scientific">Aspergillus steynii IBT 23096</name>
    <dbReference type="NCBI Taxonomy" id="1392250"/>
    <lineage>
        <taxon>Eukaryota</taxon>
        <taxon>Fungi</taxon>
        <taxon>Dikarya</taxon>
        <taxon>Ascomycota</taxon>
        <taxon>Pezizomycotina</taxon>
        <taxon>Eurotiomycetes</taxon>
        <taxon>Eurotiomycetidae</taxon>
        <taxon>Eurotiales</taxon>
        <taxon>Aspergillaceae</taxon>
        <taxon>Aspergillus</taxon>
        <taxon>Aspergillus subgen. Circumdati</taxon>
    </lineage>
</organism>
<evidence type="ECO:0000256" key="1">
    <source>
        <dbReference type="ARBA" id="ARBA00022679"/>
    </source>
</evidence>
<dbReference type="RefSeq" id="XP_024699281.1">
    <property type="nucleotide sequence ID" value="XM_024853825.1"/>
</dbReference>
<evidence type="ECO:0000313" key="5">
    <source>
        <dbReference type="Proteomes" id="UP000234275"/>
    </source>
</evidence>
<dbReference type="PANTHER" id="PTHR31642:SF270">
    <property type="entry name" value="O-ACYLTRANSFERASE AUSQ"/>
    <property type="match status" value="1"/>
</dbReference>
<keyword evidence="2" id="KW-0012">Acyltransferase</keyword>
<dbReference type="OrthoDB" id="1862401at2759"/>
<dbReference type="Gene3D" id="3.30.559.10">
    <property type="entry name" value="Chloramphenicol acetyltransferase-like domain"/>
    <property type="match status" value="2"/>
</dbReference>
<dbReference type="STRING" id="1392250.A0A2I2FTL7"/>
<evidence type="ECO:0000256" key="2">
    <source>
        <dbReference type="ARBA" id="ARBA00023315"/>
    </source>
</evidence>
<dbReference type="EMBL" id="MSFO01000010">
    <property type="protein sequence ID" value="PLB43979.1"/>
    <property type="molecule type" value="Genomic_DNA"/>
</dbReference>
<proteinExistence type="predicted"/>
<accession>A0A2I2FTL7</accession>
<feature type="domain" description="Trichothecene 3-O-acetyltransferase-like N-terminal" evidence="3">
    <location>
        <begin position="43"/>
        <end position="173"/>
    </location>
</feature>
<gene>
    <name evidence="4" type="ORF">P170DRAFT_480921</name>
</gene>
<dbReference type="Proteomes" id="UP000234275">
    <property type="component" value="Unassembled WGS sequence"/>
</dbReference>
<dbReference type="GeneID" id="36561523"/>
<protein>
    <recommendedName>
        <fullName evidence="3">Trichothecene 3-O-acetyltransferase-like N-terminal domain-containing protein</fullName>
    </recommendedName>
</protein>
<sequence length="483" mass="53191">MALKAAAETHPLSFEPYTLTPLDWVNLPIHVPLVFVFTPPSIPAGVEALEHGISRLVAQLPFLAGNVVLHPGNGGSVEPPSDKYLEEDPVIRIETHPQSISIIHEPNFGFNDSLSSDTFLPIPMSLNVKEISPVIRFCINVMTDGLILCISIHHAAMDGLGVMNIVRMIGLCCASPGKPRLPVSPLTEASVRARLSNISTDGSFMDMQSYGPDHWSQSRLISCEFLFSAKRIRQLGILCNVALKQSCLEKDAGNGDRKSVNELSTSDVFSALLWLCTTRARSRAQLLSPPSNTYATETTRLGVAVSIRDIRDILKPPIPLTYLGNAMVVASDTHVRHEMEAPRATTATSIDKDEVLVLANLASKVRHTIQVVDGHYVRQVVRHIKASQDCQDASFYFPDTFVTNLRLLDLRQWDFGPVLGQIVNFDHLETRINGLCSIHPRCGGTSGESPWKVRVNLEPEAMDRLRGDALIRWAAEKDTACKL</sequence>
<comment type="caution">
    <text evidence="4">The sequence shown here is derived from an EMBL/GenBank/DDBJ whole genome shotgun (WGS) entry which is preliminary data.</text>
</comment>
<evidence type="ECO:0000313" key="4">
    <source>
        <dbReference type="EMBL" id="PLB43979.1"/>
    </source>
</evidence>
<dbReference type="InterPro" id="IPR050317">
    <property type="entry name" value="Plant_Fungal_Acyltransferase"/>
</dbReference>
<name>A0A2I2FTL7_9EURO</name>